<dbReference type="EMBL" id="LN879430">
    <property type="protein sequence ID" value="CUH91893.1"/>
    <property type="molecule type" value="Genomic_DNA"/>
</dbReference>
<dbReference type="GO" id="GO:0005840">
    <property type="term" value="C:ribosome"/>
    <property type="evidence" value="ECO:0007669"/>
    <property type="project" value="UniProtKB-KW"/>
</dbReference>
<protein>
    <recommendedName>
        <fullName evidence="6">KOW domain-containing protein</fullName>
    </recommendedName>
</protein>
<dbReference type="GO" id="GO:1990904">
    <property type="term" value="C:ribonucleoprotein complex"/>
    <property type="evidence" value="ECO:0007669"/>
    <property type="project" value="UniProtKB-KW"/>
</dbReference>
<keyword evidence="2" id="KW-0687">Ribonucleoprotein</keyword>
<dbReference type="CDD" id="cd06088">
    <property type="entry name" value="KOW_RPL14"/>
    <property type="match status" value="1"/>
</dbReference>
<evidence type="ECO:0000313" key="5">
    <source>
        <dbReference type="Proteomes" id="UP000196053"/>
    </source>
</evidence>
<evidence type="ECO:0008006" key="6">
    <source>
        <dbReference type="Google" id="ProtNLM"/>
    </source>
</evidence>
<dbReference type="Proteomes" id="UP000196053">
    <property type="component" value="Chromosome I"/>
</dbReference>
<dbReference type="OrthoDB" id="1683515at2"/>
<dbReference type="InterPro" id="IPR008991">
    <property type="entry name" value="Translation_prot_SH3-like_sf"/>
</dbReference>
<name>A0A0K8J3J8_9FIRM</name>
<sequence>MQDLVGTFVISKSGRDAGKCYVIINSHNEYVYLVDGKIRTLDYPKKKNLKHVNRLKYFDQNLAEAIKNKTVRNEEIKRAIKMLQVEISEKEDE</sequence>
<dbReference type="AlphaFoldDB" id="A0A0K8J3J8"/>
<reference evidence="5" key="1">
    <citation type="submission" date="2015-09" db="EMBL/GenBank/DDBJ databases">
        <authorList>
            <person name="Wibberg D."/>
        </authorList>
    </citation>
    <scope>NUCLEOTIDE SEQUENCE [LARGE SCALE GENOMIC DNA]</scope>
    <source>
        <strain evidence="5">SD1D</strain>
    </source>
</reference>
<dbReference type="InterPro" id="IPR014722">
    <property type="entry name" value="Rib_uL2_dom2"/>
</dbReference>
<evidence type="ECO:0000256" key="3">
    <source>
        <dbReference type="SAM" id="Coils"/>
    </source>
</evidence>
<accession>A0A0K8J3J8</accession>
<evidence type="ECO:0000256" key="2">
    <source>
        <dbReference type="ARBA" id="ARBA00023274"/>
    </source>
</evidence>
<dbReference type="KEGG" id="hsd:SD1D_0340"/>
<keyword evidence="5" id="KW-1185">Reference proteome</keyword>
<gene>
    <name evidence="4" type="ORF">SD1D_0340</name>
</gene>
<evidence type="ECO:0000256" key="1">
    <source>
        <dbReference type="ARBA" id="ARBA00022980"/>
    </source>
</evidence>
<keyword evidence="3" id="KW-0175">Coiled coil</keyword>
<dbReference type="Gene3D" id="2.30.30.30">
    <property type="match status" value="1"/>
</dbReference>
<evidence type="ECO:0000313" key="4">
    <source>
        <dbReference type="EMBL" id="CUH91893.1"/>
    </source>
</evidence>
<dbReference type="RefSeq" id="WP_058257317.1">
    <property type="nucleotide sequence ID" value="NZ_DUPS01000041.1"/>
</dbReference>
<keyword evidence="1" id="KW-0689">Ribosomal protein</keyword>
<dbReference type="InterPro" id="IPR041985">
    <property type="entry name" value="Ribosomal_eL14_KOW"/>
</dbReference>
<feature type="coiled-coil region" evidence="3">
    <location>
        <begin position="66"/>
        <end position="93"/>
    </location>
</feature>
<organism evidence="4 5">
    <name type="scientific">Herbinix luporum</name>
    <dbReference type="NCBI Taxonomy" id="1679721"/>
    <lineage>
        <taxon>Bacteria</taxon>
        <taxon>Bacillati</taxon>
        <taxon>Bacillota</taxon>
        <taxon>Clostridia</taxon>
        <taxon>Lachnospirales</taxon>
        <taxon>Lachnospiraceae</taxon>
        <taxon>Herbinix</taxon>
    </lineage>
</organism>
<dbReference type="SUPFAM" id="SSF50104">
    <property type="entry name" value="Translation proteins SH3-like domain"/>
    <property type="match status" value="1"/>
</dbReference>
<proteinExistence type="predicted"/>